<reference evidence="2" key="3">
    <citation type="submission" date="2005-09" db="EMBL/GenBank/DDBJ databases">
        <authorList>
            <person name="Mural R.J."/>
            <person name="Li P.W."/>
            <person name="Adams M.D."/>
            <person name="Amanatides P.G."/>
            <person name="Baden-Tillson H."/>
            <person name="Barnstead M."/>
            <person name="Chin S.H."/>
            <person name="Dew I."/>
            <person name="Evans C.A."/>
            <person name="Ferriera S."/>
            <person name="Flanigan M."/>
            <person name="Fosler C."/>
            <person name="Glodek A."/>
            <person name="Gu Z."/>
            <person name="Holt R.A."/>
            <person name="Jennings D."/>
            <person name="Kraft C.L."/>
            <person name="Lu F."/>
            <person name="Nguyen T."/>
            <person name="Nusskern D.R."/>
            <person name="Pfannkoch C.M."/>
            <person name="Sitter C."/>
            <person name="Sutton G.G."/>
            <person name="Venter J.C."/>
            <person name="Wang Z."/>
            <person name="Woodage T."/>
            <person name="Zheng X.H."/>
            <person name="Zhong F."/>
        </authorList>
    </citation>
    <scope>NUCLEOTIDE SEQUENCE [LARGE SCALE GENOMIC DNA]</scope>
    <source>
        <strain>BN</strain>
        <strain evidence="2">Sprague-Dawley</strain>
    </source>
</reference>
<name>A6IQQ5_RAT</name>
<evidence type="ECO:0000313" key="2">
    <source>
        <dbReference type="Proteomes" id="UP000234681"/>
    </source>
</evidence>
<sequence length="87" mass="9971">MEVVSLQDSSKDTICYQSESVFECASLGFYSSSYNHFHQNLRQDIRKLFLLKYKPLKTSVCALLKYLAGFYFLKGLNTKRGKGCNVV</sequence>
<proteinExistence type="predicted"/>
<dbReference type="AlphaFoldDB" id="A6IQQ5"/>
<dbReference type="Proteomes" id="UP000234681">
    <property type="component" value="Chromosome 11"/>
</dbReference>
<dbReference type="EMBL" id="CH473967">
    <property type="protein sequence ID" value="EDM11056.1"/>
    <property type="molecule type" value="Genomic_DNA"/>
</dbReference>
<evidence type="ECO:0000313" key="1">
    <source>
        <dbReference type="EMBL" id="EDM11058.1"/>
    </source>
</evidence>
<dbReference type="EMBL" id="CH473967">
    <property type="protein sequence ID" value="EDM11058.1"/>
    <property type="molecule type" value="Genomic_DNA"/>
</dbReference>
<reference evidence="1" key="1">
    <citation type="journal article" date="2005" name="Genome Res.">
        <title>Gene and alternative splicing annotation with AIR.</title>
        <authorList>
            <person name="Florea L."/>
            <person name="Di Francesco V."/>
            <person name="Miller J."/>
            <person name="Turner R."/>
            <person name="Yao A."/>
            <person name="Harris M."/>
            <person name="Walenz B."/>
            <person name="Mobarry C."/>
            <person name="Merkulov G.V."/>
            <person name="Charlab R."/>
            <person name="Dew I."/>
            <person name="Deng Z."/>
            <person name="Istrail S."/>
            <person name="Li P."/>
            <person name="Sutton G."/>
        </authorList>
    </citation>
    <scope>NUCLEOTIDE SEQUENCE</scope>
    <source>
        <strain evidence="1">BN</strain>
    </source>
</reference>
<accession>A6IQQ5</accession>
<organism evidence="1 2">
    <name type="scientific">Rattus norvegicus</name>
    <name type="common">Rat</name>
    <dbReference type="NCBI Taxonomy" id="10116"/>
    <lineage>
        <taxon>Eukaryota</taxon>
        <taxon>Metazoa</taxon>
        <taxon>Chordata</taxon>
        <taxon>Craniata</taxon>
        <taxon>Vertebrata</taxon>
        <taxon>Euteleostomi</taxon>
        <taxon>Mammalia</taxon>
        <taxon>Eutheria</taxon>
        <taxon>Euarchontoglires</taxon>
        <taxon>Glires</taxon>
        <taxon>Rodentia</taxon>
        <taxon>Myomorpha</taxon>
        <taxon>Muroidea</taxon>
        <taxon>Muridae</taxon>
        <taxon>Murinae</taxon>
        <taxon>Rattus</taxon>
    </lineage>
</organism>
<protein>
    <submittedName>
        <fullName evidence="1">Similar to PEST-containing nuclear protein, isoform CRA_c</fullName>
    </submittedName>
</protein>
<reference evidence="1" key="2">
    <citation type="submission" date="2005-07" db="EMBL/GenBank/DDBJ databases">
        <authorList>
            <person name="Mural R.J."/>
            <person name="Li P.W."/>
            <person name="Adams M.D."/>
            <person name="Amanatides P.G."/>
            <person name="Baden-Tillson H."/>
            <person name="Barnstead M."/>
            <person name="Chin S.H."/>
            <person name="Dew I."/>
            <person name="Evans C.A."/>
            <person name="Ferriera S."/>
            <person name="Flanigan M."/>
            <person name="Fosler C."/>
            <person name="Glodek A."/>
            <person name="Gu Z."/>
            <person name="Holt R.A."/>
            <person name="Jennings D."/>
            <person name="Kraft C.L."/>
            <person name="Lu F."/>
            <person name="Nguyen T."/>
            <person name="Nusskern D.R."/>
            <person name="Pfannkoch C.M."/>
            <person name="Sitter C."/>
            <person name="Sutton G.G."/>
            <person name="Venter J.C."/>
            <person name="Wang Z."/>
            <person name="Woodage T."/>
            <person name="Zheng X.H."/>
            <person name="Zhong F."/>
        </authorList>
    </citation>
    <scope>NUCLEOTIDE SEQUENCE</scope>
    <source>
        <strain evidence="1">BN</strain>
        <strain evidence="2">BN, Sprague-Dawley</strain>
    </source>
</reference>
<gene>
    <name evidence="1" type="primary">LOC288165</name>
    <name evidence="1" type="ORF">rCG_52855</name>
</gene>